<dbReference type="RefSeq" id="WP_028928630.1">
    <property type="nucleotide sequence ID" value="NZ_AUII01000001.1"/>
</dbReference>
<evidence type="ECO:0000259" key="2">
    <source>
        <dbReference type="Pfam" id="PF04909"/>
    </source>
</evidence>
<dbReference type="GO" id="GO:0016787">
    <property type="term" value="F:hydrolase activity"/>
    <property type="evidence" value="ECO:0007669"/>
    <property type="project" value="InterPro"/>
</dbReference>
<proteinExistence type="predicted"/>
<dbReference type="GO" id="GO:0005737">
    <property type="term" value="C:cytoplasm"/>
    <property type="evidence" value="ECO:0007669"/>
    <property type="project" value="TreeGrafter"/>
</dbReference>
<dbReference type="STRING" id="1123024.GCA_000423625_00384"/>
<dbReference type="Gene3D" id="3.20.20.140">
    <property type="entry name" value="Metal-dependent hydrolases"/>
    <property type="match status" value="1"/>
</dbReference>
<evidence type="ECO:0000313" key="4">
    <source>
        <dbReference type="Proteomes" id="UP000321328"/>
    </source>
</evidence>
<dbReference type="OrthoDB" id="149172at2"/>
<dbReference type="AlphaFoldDB" id="A0A511CXE7"/>
<dbReference type="GO" id="GO:0019748">
    <property type="term" value="P:secondary metabolic process"/>
    <property type="evidence" value="ECO:0007669"/>
    <property type="project" value="TreeGrafter"/>
</dbReference>
<protein>
    <submittedName>
        <fullName evidence="3">4-oxalomesaconate hydratase</fullName>
    </submittedName>
</protein>
<sequence>MIIDSHGHLVAPPSFYGSWTYLEGAGRHHGRRHLEIDEAAHRAAADEHVRLLDAVGTDVQLVSPRPFVLKHSARPKEIVHWWVSHNNDAVAFEVKQHPDRFRGLAGLPQADGEPIESVFEELERCLDMGFVGVLLNPDPSEGRGTTPTLGDPYWYPLYEKLSASDVPALVHSAGCFGRENYSEHFISEESLAIGSLIEADVLGRFPDLKLIIPHGGGSIPYQLGRWTAHYARDARPGDRPYLDRLRDLWFDTCLYTQEALELLIKVVGHDRVLFGTERPGSGGHLDDLKPVVEAIEFLTQQQRNDLFEGNARTVYRRI</sequence>
<dbReference type="PANTHER" id="PTHR21240:SF28">
    <property type="entry name" value="ISO-OROTATE DECARBOXYLASE (EUROFUNG)"/>
    <property type="match status" value="1"/>
</dbReference>
<keyword evidence="1" id="KW-0456">Lyase</keyword>
<gene>
    <name evidence="3" type="primary">fldW</name>
    <name evidence="3" type="ORF">PA7_10730</name>
</gene>
<dbReference type="Proteomes" id="UP000321328">
    <property type="component" value="Unassembled WGS sequence"/>
</dbReference>
<comment type="caution">
    <text evidence="3">The sequence shown here is derived from an EMBL/GenBank/DDBJ whole genome shotgun (WGS) entry which is preliminary data.</text>
</comment>
<dbReference type="InterPro" id="IPR032465">
    <property type="entry name" value="ACMSD"/>
</dbReference>
<dbReference type="GO" id="GO:0016831">
    <property type="term" value="F:carboxy-lyase activity"/>
    <property type="evidence" value="ECO:0007669"/>
    <property type="project" value="InterPro"/>
</dbReference>
<dbReference type="InterPro" id="IPR006680">
    <property type="entry name" value="Amidohydro-rel"/>
</dbReference>
<dbReference type="InterPro" id="IPR032466">
    <property type="entry name" value="Metal_Hydrolase"/>
</dbReference>
<dbReference type="SUPFAM" id="SSF51556">
    <property type="entry name" value="Metallo-dependent hydrolases"/>
    <property type="match status" value="1"/>
</dbReference>
<evidence type="ECO:0000256" key="1">
    <source>
        <dbReference type="ARBA" id="ARBA00023239"/>
    </source>
</evidence>
<keyword evidence="4" id="KW-1185">Reference proteome</keyword>
<dbReference type="EMBL" id="BJVI01000007">
    <property type="protein sequence ID" value="GEL17236.1"/>
    <property type="molecule type" value="Genomic_DNA"/>
</dbReference>
<feature type="domain" description="Amidohydrolase-related" evidence="2">
    <location>
        <begin position="3"/>
        <end position="317"/>
    </location>
</feature>
<reference evidence="3 4" key="1">
    <citation type="submission" date="2019-07" db="EMBL/GenBank/DDBJ databases">
        <title>Whole genome shotgun sequence of Pseudonocardia asaccharolytica NBRC 16224.</title>
        <authorList>
            <person name="Hosoyama A."/>
            <person name="Uohara A."/>
            <person name="Ohji S."/>
            <person name="Ichikawa N."/>
        </authorList>
    </citation>
    <scope>NUCLEOTIDE SEQUENCE [LARGE SCALE GENOMIC DNA]</scope>
    <source>
        <strain evidence="3 4">NBRC 16224</strain>
    </source>
</reference>
<organism evidence="3 4">
    <name type="scientific">Pseudonocardia asaccharolytica DSM 44247 = NBRC 16224</name>
    <dbReference type="NCBI Taxonomy" id="1123024"/>
    <lineage>
        <taxon>Bacteria</taxon>
        <taxon>Bacillati</taxon>
        <taxon>Actinomycetota</taxon>
        <taxon>Actinomycetes</taxon>
        <taxon>Pseudonocardiales</taxon>
        <taxon>Pseudonocardiaceae</taxon>
        <taxon>Pseudonocardia</taxon>
    </lineage>
</organism>
<name>A0A511CXE7_9PSEU</name>
<dbReference type="PANTHER" id="PTHR21240">
    <property type="entry name" value="2-AMINO-3-CARBOXYLMUCONATE-6-SEMIALDEHYDE DECARBOXYLASE"/>
    <property type="match status" value="1"/>
</dbReference>
<evidence type="ECO:0000313" key="3">
    <source>
        <dbReference type="EMBL" id="GEL17236.1"/>
    </source>
</evidence>
<accession>A0A511CXE7</accession>
<dbReference type="Pfam" id="PF04909">
    <property type="entry name" value="Amidohydro_2"/>
    <property type="match status" value="1"/>
</dbReference>